<protein>
    <submittedName>
        <fullName evidence="6">MarR family transcriptional regulator</fullName>
    </submittedName>
</protein>
<reference evidence="7" key="1">
    <citation type="journal article" date="2019" name="Int. J. Syst. Evol. Microbiol.">
        <title>The Global Catalogue of Microorganisms (GCM) 10K type strain sequencing project: providing services to taxonomists for standard genome sequencing and annotation.</title>
        <authorList>
            <consortium name="The Broad Institute Genomics Platform"/>
            <consortium name="The Broad Institute Genome Sequencing Center for Infectious Disease"/>
            <person name="Wu L."/>
            <person name="Ma J."/>
        </authorList>
    </citation>
    <scope>NUCLEOTIDE SEQUENCE [LARGE SCALE GENOMIC DNA]</scope>
    <source>
        <strain evidence="7">JCM 17666</strain>
    </source>
</reference>
<dbReference type="Proteomes" id="UP001501671">
    <property type="component" value="Unassembled WGS sequence"/>
</dbReference>
<keyword evidence="7" id="KW-1185">Reference proteome</keyword>
<proteinExistence type="predicted"/>
<evidence type="ECO:0000313" key="6">
    <source>
        <dbReference type="EMBL" id="GAA4331871.1"/>
    </source>
</evidence>
<keyword evidence="1" id="KW-0805">Transcription regulation</keyword>
<dbReference type="InterPro" id="IPR036390">
    <property type="entry name" value="WH_DNA-bd_sf"/>
</dbReference>
<dbReference type="SMART" id="SM00347">
    <property type="entry name" value="HTH_MARR"/>
    <property type="match status" value="1"/>
</dbReference>
<dbReference type="EMBL" id="BAABFO010000008">
    <property type="protein sequence ID" value="GAA4331871.1"/>
    <property type="molecule type" value="Genomic_DNA"/>
</dbReference>
<feature type="region of interest" description="Disordered" evidence="4">
    <location>
        <begin position="1"/>
        <end position="20"/>
    </location>
</feature>
<dbReference type="InterPro" id="IPR000835">
    <property type="entry name" value="HTH_MarR-typ"/>
</dbReference>
<evidence type="ECO:0000256" key="4">
    <source>
        <dbReference type="SAM" id="MobiDB-lite"/>
    </source>
</evidence>
<evidence type="ECO:0000256" key="1">
    <source>
        <dbReference type="ARBA" id="ARBA00023015"/>
    </source>
</evidence>
<dbReference type="PROSITE" id="PS01117">
    <property type="entry name" value="HTH_MARR_1"/>
    <property type="match status" value="1"/>
</dbReference>
<comment type="caution">
    <text evidence="6">The sequence shown here is derived from an EMBL/GenBank/DDBJ whole genome shotgun (WGS) entry which is preliminary data.</text>
</comment>
<name>A0ABP8GZJ1_9BURK</name>
<dbReference type="InterPro" id="IPR023187">
    <property type="entry name" value="Tscrpt_reg_MarR-type_CS"/>
</dbReference>
<dbReference type="PRINTS" id="PR00598">
    <property type="entry name" value="HTHMARR"/>
</dbReference>
<gene>
    <name evidence="6" type="ORF">GCM10023144_21040</name>
</gene>
<dbReference type="PANTHER" id="PTHR42756:SF1">
    <property type="entry name" value="TRANSCRIPTIONAL REPRESSOR OF EMRAB OPERON"/>
    <property type="match status" value="1"/>
</dbReference>
<sequence>MENPETPSAPVAAEGSHVLPEGYDPNESIGYLLKRVHQSIQREVDNLMTPLDLTAMQWGPLMLLAMKRGETAGELARCACTDTGAMTRMLDRLESKDLIRRVRSVADRRVIKIELTEEGRRVTKQIPDKLVAAVERHTKGIAEADLELVRQTLRRMLANGDSPS</sequence>
<evidence type="ECO:0000256" key="2">
    <source>
        <dbReference type="ARBA" id="ARBA00023125"/>
    </source>
</evidence>
<dbReference type="InterPro" id="IPR036388">
    <property type="entry name" value="WH-like_DNA-bd_sf"/>
</dbReference>
<dbReference type="Gene3D" id="1.10.10.10">
    <property type="entry name" value="Winged helix-like DNA-binding domain superfamily/Winged helix DNA-binding domain"/>
    <property type="match status" value="1"/>
</dbReference>
<keyword evidence="2" id="KW-0238">DNA-binding</keyword>
<dbReference type="RefSeq" id="WP_345249082.1">
    <property type="nucleotide sequence ID" value="NZ_BAABFO010000008.1"/>
</dbReference>
<dbReference type="PROSITE" id="PS50995">
    <property type="entry name" value="HTH_MARR_2"/>
    <property type="match status" value="1"/>
</dbReference>
<evidence type="ECO:0000259" key="5">
    <source>
        <dbReference type="PROSITE" id="PS50995"/>
    </source>
</evidence>
<accession>A0ABP8GZJ1</accession>
<feature type="domain" description="HTH marR-type" evidence="5">
    <location>
        <begin position="26"/>
        <end position="158"/>
    </location>
</feature>
<organism evidence="6 7">
    <name type="scientific">Pigmentiphaga soli</name>
    <dbReference type="NCBI Taxonomy" id="1007095"/>
    <lineage>
        <taxon>Bacteria</taxon>
        <taxon>Pseudomonadati</taxon>
        <taxon>Pseudomonadota</taxon>
        <taxon>Betaproteobacteria</taxon>
        <taxon>Burkholderiales</taxon>
        <taxon>Alcaligenaceae</taxon>
        <taxon>Pigmentiphaga</taxon>
    </lineage>
</organism>
<dbReference type="Pfam" id="PF01047">
    <property type="entry name" value="MarR"/>
    <property type="match status" value="1"/>
</dbReference>
<dbReference type="PANTHER" id="PTHR42756">
    <property type="entry name" value="TRANSCRIPTIONAL REGULATOR, MARR"/>
    <property type="match status" value="1"/>
</dbReference>
<keyword evidence="3" id="KW-0804">Transcription</keyword>
<evidence type="ECO:0000256" key="3">
    <source>
        <dbReference type="ARBA" id="ARBA00023163"/>
    </source>
</evidence>
<evidence type="ECO:0000313" key="7">
    <source>
        <dbReference type="Proteomes" id="UP001501671"/>
    </source>
</evidence>
<dbReference type="SUPFAM" id="SSF46785">
    <property type="entry name" value="Winged helix' DNA-binding domain"/>
    <property type="match status" value="1"/>
</dbReference>